<name>A0A268S687_SHOCL</name>
<evidence type="ECO:0000313" key="1">
    <source>
        <dbReference type="EMBL" id="PAF28029.1"/>
    </source>
</evidence>
<reference evidence="1 2" key="1">
    <citation type="submission" date="2017-07" db="EMBL/GenBank/DDBJ databases">
        <title>Isolation and whole genome analysis of endospore-forming bacteria from heroin.</title>
        <authorList>
            <person name="Kalinowski J."/>
            <person name="Ahrens B."/>
            <person name="Al-Dilaimi A."/>
            <person name="Winkler A."/>
            <person name="Wibberg D."/>
            <person name="Schleenbecker U."/>
            <person name="Ruckert C."/>
            <person name="Wolfel R."/>
            <person name="Grass G."/>
        </authorList>
    </citation>
    <scope>NUCLEOTIDE SEQUENCE [LARGE SCALE GENOMIC DNA]</scope>
    <source>
        <strain evidence="1 2">7523-2</strain>
    </source>
</reference>
<protein>
    <submittedName>
        <fullName evidence="1">Uncharacterized protein</fullName>
    </submittedName>
</protein>
<accession>A0A268S687</accession>
<dbReference type="AlphaFoldDB" id="A0A268S687"/>
<sequence length="65" mass="7573">MRMNDRSEMYSQMIAKCQNGDKSEEELVNFLDVRRFLIVVIQSKLTLKRREGPGSLSRIGTRKIV</sequence>
<organism evidence="1 2">
    <name type="scientific">Shouchella clausii</name>
    <name type="common">Alkalihalobacillus clausii</name>
    <dbReference type="NCBI Taxonomy" id="79880"/>
    <lineage>
        <taxon>Bacteria</taxon>
        <taxon>Bacillati</taxon>
        <taxon>Bacillota</taxon>
        <taxon>Bacilli</taxon>
        <taxon>Bacillales</taxon>
        <taxon>Bacillaceae</taxon>
        <taxon>Shouchella</taxon>
    </lineage>
</organism>
<dbReference type="EMBL" id="NPBS01000001">
    <property type="protein sequence ID" value="PAF28029.1"/>
    <property type="molecule type" value="Genomic_DNA"/>
</dbReference>
<gene>
    <name evidence="1" type="ORF">CHH61_00030</name>
</gene>
<proteinExistence type="predicted"/>
<evidence type="ECO:0000313" key="2">
    <source>
        <dbReference type="Proteomes" id="UP000216133"/>
    </source>
</evidence>
<dbReference type="Proteomes" id="UP000216133">
    <property type="component" value="Unassembled WGS sequence"/>
</dbReference>
<comment type="caution">
    <text evidence="1">The sequence shown here is derived from an EMBL/GenBank/DDBJ whole genome shotgun (WGS) entry which is preliminary data.</text>
</comment>